<accession>A0ACC0D0Y6</accession>
<keyword evidence="2" id="KW-1185">Reference proteome</keyword>
<comment type="caution">
    <text evidence="1">The sequence shown here is derived from an EMBL/GenBank/DDBJ whole genome shotgun (WGS) entry which is preliminary data.</text>
</comment>
<name>A0ACC0D0Y6_9PEZI</name>
<reference evidence="1 2" key="1">
    <citation type="journal article" date="2022" name="New Phytol.">
        <title>Ecological generalism drives hyperdiversity of secondary metabolite gene clusters in xylarialean endophytes.</title>
        <authorList>
            <person name="Franco M.E.E."/>
            <person name="Wisecaver J.H."/>
            <person name="Arnold A.E."/>
            <person name="Ju Y.M."/>
            <person name="Slot J.C."/>
            <person name="Ahrendt S."/>
            <person name="Moore L.P."/>
            <person name="Eastman K.E."/>
            <person name="Scott K."/>
            <person name="Konkel Z."/>
            <person name="Mondo S.J."/>
            <person name="Kuo A."/>
            <person name="Hayes R.D."/>
            <person name="Haridas S."/>
            <person name="Andreopoulos B."/>
            <person name="Riley R."/>
            <person name="LaButti K."/>
            <person name="Pangilinan J."/>
            <person name="Lipzen A."/>
            <person name="Amirebrahimi M."/>
            <person name="Yan J."/>
            <person name="Adam C."/>
            <person name="Keymanesh K."/>
            <person name="Ng V."/>
            <person name="Louie K."/>
            <person name="Northen T."/>
            <person name="Drula E."/>
            <person name="Henrissat B."/>
            <person name="Hsieh H.M."/>
            <person name="Youens-Clark K."/>
            <person name="Lutzoni F."/>
            <person name="Miadlikowska J."/>
            <person name="Eastwood D.C."/>
            <person name="Hamelin R.C."/>
            <person name="Grigoriev I.V."/>
            <person name="U'Ren J.M."/>
        </authorList>
    </citation>
    <scope>NUCLEOTIDE SEQUENCE [LARGE SCALE GENOMIC DNA]</scope>
    <source>
        <strain evidence="1 2">ER1909</strain>
    </source>
</reference>
<dbReference type="Proteomes" id="UP001497680">
    <property type="component" value="Unassembled WGS sequence"/>
</dbReference>
<gene>
    <name evidence="1" type="ORF">F4821DRAFT_238545</name>
</gene>
<evidence type="ECO:0000313" key="2">
    <source>
        <dbReference type="Proteomes" id="UP001497680"/>
    </source>
</evidence>
<proteinExistence type="predicted"/>
<evidence type="ECO:0000313" key="1">
    <source>
        <dbReference type="EMBL" id="KAI6086351.1"/>
    </source>
</evidence>
<sequence>MHKVKTKDKLGHCKLSAVCQQSQHDSLEYLWLDTCCIDSTSTVELSEAINSLFKWYQNAAICYVYLPDVPAITSTTSKTTVESQESDRLAYFLRSRWFGRGWTRQELIAPKHVVFFDAGWSVIGDKTSLAQQISSATSIDAELLLGHRILSDYSVATRMSWAANRTTTRVEDLAYCLLGIFGIYMPLLYGEDYRAFRRLQEEIIKQTCDLTILAWQRDDYDISQGKFQDFFADTPANFRNSRYVQTGSALLWPSIDTTITTSGVQLNKPVELWILKEGSQSPREFGLPVGYIGQDTYVIILRETNLEKGYFGPIGNLILKGTFTGRRIKANITLVHNRYLTTLGDSEPESSSSPSQPRPNLLSGNISDVERPEPETLTQALSHFDSTAEYSSPSFNLLLSSSFPKPSTAMTSFPTDSRKDILEGNMAATDDIPGIYPTYTEAEDTATVYSEETTASNKYGNQLYTSDFSHDLATFVTRQSTDLDTLMRVSEAMPLILQGFARKIGAEATQQIYRDIMRFIFKHRNAITSSFLRHGVADEVEAEEVVIGEEEVVGHRTDTTIPTSEKVKHWLPGIERFDTSTYRPDITDTAYSHDDEVLDGDFDTEDDLVPVFDIYRQIIEESNAYKWLESMLEREILFRVPGSSHMQNISKAVFSHEIFRGVSRKASPPRCEVTYVVEWDLFDFFHHQDYEMEPSQAVEMALTLTGAEGQVEAVACGEYIRRTWPQTGDTFLKLIRSILDSDKGTWHNVIVVADETILKGSSQESQVYLNASGQPNTVVEIGEQLAWIGSALRPCHHSGVTSCVPTLSKVIQKGQTESSVSMLIELGFKLETKQKKEALNDPGSCWQVLFDNPLVVEGYPIRSRSIQQAGLELNIDTMAALSGAHQITTFKENVYIKGFDTILVAVKHIEGTVVWHAFANENGNYICYHDSRLSSVNIQTCSLPSTTGWHNWTDSRHIVGWCSPATSYIGLSGAKFSIFKSHLDAPGIGFAFEKVTIGGGKFITASTTIGIGNREKPPRSKAGDNYFRQIRMLASIFVVLYDVEERRAWLVDGASALLHLLRKSLLVDENNGLTLLNTHRNITDETRATERSRSLAILQTNQDLPLYQNPAEVTREIKIKASGEKEELTTRKETCFLFKDRVNELYSTLEEIINYQTDLSAKNGVGFRVKLSPQRQLEGFDFLDIASSGSVAWPKATTLKPTGKGWVDFVRALHAVTLFGRGFGDLISPSQTTGVCSAWLKVPTGKDYLAVSTSIIQDLVGNSISQIDPLPWRVVEDIYLHSPDKSFETCQCTGTNTELCCDRVQILIPKNFLGMRGFHSPTELPLDGAVIFGHSHKYPLRWRGTGNPIEGEPEAELEVPSYNSGIETSASSTTSMELLSPRTSSSADISANAGSGSSSSLSRERGRFGRKIFGSTLHAVIGRKI</sequence>
<organism evidence="1 2">
    <name type="scientific">Hypoxylon rubiginosum</name>
    <dbReference type="NCBI Taxonomy" id="110542"/>
    <lineage>
        <taxon>Eukaryota</taxon>
        <taxon>Fungi</taxon>
        <taxon>Dikarya</taxon>
        <taxon>Ascomycota</taxon>
        <taxon>Pezizomycotina</taxon>
        <taxon>Sordariomycetes</taxon>
        <taxon>Xylariomycetidae</taxon>
        <taxon>Xylariales</taxon>
        <taxon>Hypoxylaceae</taxon>
        <taxon>Hypoxylon</taxon>
    </lineage>
</organism>
<dbReference type="EMBL" id="MU394316">
    <property type="protein sequence ID" value="KAI6086351.1"/>
    <property type="molecule type" value="Genomic_DNA"/>
</dbReference>
<protein>
    <submittedName>
        <fullName evidence="1">Uncharacterized protein</fullName>
    </submittedName>
</protein>